<dbReference type="Pfam" id="PF05857">
    <property type="entry name" value="TraX"/>
    <property type="match status" value="2"/>
</dbReference>
<accession>A0ABS7KZ40</accession>
<feature type="transmembrane region" description="Helical" evidence="1">
    <location>
        <begin position="29"/>
        <end position="50"/>
    </location>
</feature>
<protein>
    <submittedName>
        <fullName evidence="2">Conjugal transfer protein TraX</fullName>
    </submittedName>
</protein>
<sequence length="287" mass="32941">MDRFKLKVLMIIFMLLDHIATFFDGAPFWFHYVGRVVMPVFFYLLVEGYFKTSSKTNYLKRLLVASEIMFLGNAIISIALLKGVNGSNLSYGDFGLVSYLSFIGVIILSGILIYLSVKDKVISDKKASIYIFLMLLTSLGLSHAFQSKVYILPNNIFISMVAGFVMLNGMVQFRTKNYKSAFVKVLVAVSLGIASESLIIGPAFVFIFYKCFNNRRDMYLAIFVFSALFFPGFNIQALLTYPLWMMVFTIPVIYIYNGKKGRDLRWLFYIFYPAHLWILFLLANFIK</sequence>
<dbReference type="Proteomes" id="UP001299068">
    <property type="component" value="Unassembled WGS sequence"/>
</dbReference>
<dbReference type="EMBL" id="JAIKTU010000009">
    <property type="protein sequence ID" value="MBY0756085.1"/>
    <property type="molecule type" value="Genomic_DNA"/>
</dbReference>
<feature type="transmembrane region" description="Helical" evidence="1">
    <location>
        <begin position="96"/>
        <end position="115"/>
    </location>
</feature>
<dbReference type="RefSeq" id="WP_221861387.1">
    <property type="nucleotide sequence ID" value="NZ_JAIKTU010000009.1"/>
</dbReference>
<organism evidence="2 3">
    <name type="scientific">Clostridium sardiniense</name>
    <name type="common">Clostridium absonum</name>
    <dbReference type="NCBI Taxonomy" id="29369"/>
    <lineage>
        <taxon>Bacteria</taxon>
        <taxon>Bacillati</taxon>
        <taxon>Bacillota</taxon>
        <taxon>Clostridia</taxon>
        <taxon>Eubacteriales</taxon>
        <taxon>Clostridiaceae</taxon>
        <taxon>Clostridium</taxon>
    </lineage>
</organism>
<evidence type="ECO:0000256" key="1">
    <source>
        <dbReference type="SAM" id="Phobius"/>
    </source>
</evidence>
<keyword evidence="1" id="KW-1133">Transmembrane helix</keyword>
<name>A0ABS7KZ40_CLOSR</name>
<keyword evidence="1" id="KW-0472">Membrane</keyword>
<evidence type="ECO:0000313" key="2">
    <source>
        <dbReference type="EMBL" id="MBY0756085.1"/>
    </source>
</evidence>
<proteinExistence type="predicted"/>
<feature type="transmembrane region" description="Helical" evidence="1">
    <location>
        <begin position="266"/>
        <end position="286"/>
    </location>
</feature>
<dbReference type="InterPro" id="IPR008875">
    <property type="entry name" value="TraX"/>
</dbReference>
<feature type="transmembrane region" description="Helical" evidence="1">
    <location>
        <begin position="151"/>
        <end position="173"/>
    </location>
</feature>
<feature type="transmembrane region" description="Helical" evidence="1">
    <location>
        <begin position="185"/>
        <end position="209"/>
    </location>
</feature>
<reference evidence="2 3" key="1">
    <citation type="journal article" date="2021" name="Cell Host Microbe">
        <title>in vivo commensal control of Clostridioides difficile virulence.</title>
        <authorList>
            <person name="Girinathan B.P."/>
            <person name="Dibenedetto N."/>
            <person name="Worley J.N."/>
            <person name="Peltier J."/>
            <person name="Arrieta-Ortiz M.L."/>
            <person name="Rupa Christinal Immanuel S."/>
            <person name="Lavin R."/>
            <person name="Delaney M.L."/>
            <person name="Cummins C."/>
            <person name="Hoffmann M."/>
            <person name="Luo Y."/>
            <person name="Gonzalez-Escalona N."/>
            <person name="Allard M."/>
            <person name="Onderdonk A.B."/>
            <person name="Gerber G.K."/>
            <person name="Sonenshein A.L."/>
            <person name="Baliga N."/>
            <person name="Dupuy B."/>
            <person name="Bry L."/>
        </authorList>
    </citation>
    <scope>NUCLEOTIDE SEQUENCE [LARGE SCALE GENOMIC DNA]</scope>
    <source>
        <strain evidence="2 3">DSM 599</strain>
    </source>
</reference>
<feature type="transmembrane region" description="Helical" evidence="1">
    <location>
        <begin position="221"/>
        <end position="254"/>
    </location>
</feature>
<gene>
    <name evidence="2" type="ORF">K5V21_11580</name>
</gene>
<feature type="transmembrane region" description="Helical" evidence="1">
    <location>
        <begin position="62"/>
        <end position="84"/>
    </location>
</feature>
<feature type="transmembrane region" description="Helical" evidence="1">
    <location>
        <begin position="127"/>
        <end position="145"/>
    </location>
</feature>
<keyword evidence="1" id="KW-0812">Transmembrane</keyword>
<comment type="caution">
    <text evidence="2">The sequence shown here is derived from an EMBL/GenBank/DDBJ whole genome shotgun (WGS) entry which is preliminary data.</text>
</comment>
<keyword evidence="3" id="KW-1185">Reference proteome</keyword>
<evidence type="ECO:0000313" key="3">
    <source>
        <dbReference type="Proteomes" id="UP001299068"/>
    </source>
</evidence>